<gene>
    <name evidence="1" type="ORF">SAMN02745194_03278</name>
</gene>
<dbReference type="OrthoDB" id="1202469at2"/>
<name>A0A1M6LUM8_9PROT</name>
<dbReference type="STRING" id="198092.SAMN02745194_03278"/>
<organism evidence="1 2">
    <name type="scientific">Muricoccus roseus</name>
    <dbReference type="NCBI Taxonomy" id="198092"/>
    <lineage>
        <taxon>Bacteria</taxon>
        <taxon>Pseudomonadati</taxon>
        <taxon>Pseudomonadota</taxon>
        <taxon>Alphaproteobacteria</taxon>
        <taxon>Acetobacterales</taxon>
        <taxon>Roseomonadaceae</taxon>
        <taxon>Muricoccus</taxon>
    </lineage>
</organism>
<keyword evidence="2" id="KW-1185">Reference proteome</keyword>
<protein>
    <submittedName>
        <fullName evidence="1">Uncharacterized protein</fullName>
    </submittedName>
</protein>
<accession>A0A1M6LUM8</accession>
<dbReference type="Proteomes" id="UP000184387">
    <property type="component" value="Unassembled WGS sequence"/>
</dbReference>
<dbReference type="AlphaFoldDB" id="A0A1M6LUM8"/>
<evidence type="ECO:0000313" key="1">
    <source>
        <dbReference type="EMBL" id="SHJ74948.1"/>
    </source>
</evidence>
<sequence length="84" mass="9914">MKYISIRIRPDRVFHGYDENRTLIVDKMPASDFVEKVIKIERILSVTEDYIFIETPHDTVQTWEYEGDLAEIKRRLAAVGMLID</sequence>
<evidence type="ECO:0000313" key="2">
    <source>
        <dbReference type="Proteomes" id="UP000184387"/>
    </source>
</evidence>
<dbReference type="RefSeq" id="WP_073136620.1">
    <property type="nucleotide sequence ID" value="NZ_FQZF01000019.1"/>
</dbReference>
<dbReference type="EMBL" id="FQZF01000019">
    <property type="protein sequence ID" value="SHJ74948.1"/>
    <property type="molecule type" value="Genomic_DNA"/>
</dbReference>
<reference evidence="1 2" key="1">
    <citation type="submission" date="2016-11" db="EMBL/GenBank/DDBJ databases">
        <authorList>
            <person name="Jaros S."/>
            <person name="Januszkiewicz K."/>
            <person name="Wedrychowicz H."/>
        </authorList>
    </citation>
    <scope>NUCLEOTIDE SEQUENCE [LARGE SCALE GENOMIC DNA]</scope>
    <source>
        <strain evidence="1 2">DSM 14916</strain>
    </source>
</reference>
<proteinExistence type="predicted"/>